<feature type="transmembrane region" description="Helical" evidence="1">
    <location>
        <begin position="75"/>
        <end position="97"/>
    </location>
</feature>
<keyword evidence="3" id="KW-1185">Reference proteome</keyword>
<sequence>MLLRFHTYEEACLFAAMKRAEGYFAEVIHENFGHVYGQLASNGVAVILSEEAAPEGVTVPVSERRDSLLGELGKVAGMFAILGMLGGLLWLASAVVMTAAEFSKLPDRVLLMGLASLVVLFLLLWGSLMLTRIYHRPGHPLYGLSRLVIKSILWVMVLSYVMEFLVFIAWLLVRFMQRA</sequence>
<dbReference type="AlphaFoldDB" id="A0AAE2SFI0"/>
<dbReference type="RefSeq" id="WP_309490650.1">
    <property type="nucleotide sequence ID" value="NZ_JAENIG010000009.1"/>
</dbReference>
<feature type="transmembrane region" description="Helical" evidence="1">
    <location>
        <begin position="151"/>
        <end position="173"/>
    </location>
</feature>
<proteinExistence type="predicted"/>
<protein>
    <submittedName>
        <fullName evidence="2">Uncharacterized protein</fullName>
    </submittedName>
</protein>
<keyword evidence="1" id="KW-1133">Transmembrane helix</keyword>
<evidence type="ECO:0000256" key="1">
    <source>
        <dbReference type="SAM" id="Phobius"/>
    </source>
</evidence>
<reference evidence="2" key="1">
    <citation type="submission" date="2021-01" db="EMBL/GenBank/DDBJ databases">
        <title>Modified the classification status of verrucomicrobia.</title>
        <authorList>
            <person name="Feng X."/>
        </authorList>
    </citation>
    <scope>NUCLEOTIDE SEQUENCE</scope>
    <source>
        <strain evidence="2">5K15</strain>
    </source>
</reference>
<dbReference type="EMBL" id="JAENIG010000009">
    <property type="protein sequence ID" value="MBK1856037.1"/>
    <property type="molecule type" value="Genomic_DNA"/>
</dbReference>
<evidence type="ECO:0000313" key="3">
    <source>
        <dbReference type="Proteomes" id="UP000634206"/>
    </source>
</evidence>
<comment type="caution">
    <text evidence="2">The sequence shown here is derived from an EMBL/GenBank/DDBJ whole genome shotgun (WGS) entry which is preliminary data.</text>
</comment>
<keyword evidence="1" id="KW-0812">Transmembrane</keyword>
<dbReference type="Proteomes" id="UP000634206">
    <property type="component" value="Unassembled WGS sequence"/>
</dbReference>
<organism evidence="2 3">
    <name type="scientific">Oceaniferula flava</name>
    <dbReference type="NCBI Taxonomy" id="2800421"/>
    <lineage>
        <taxon>Bacteria</taxon>
        <taxon>Pseudomonadati</taxon>
        <taxon>Verrucomicrobiota</taxon>
        <taxon>Verrucomicrobiia</taxon>
        <taxon>Verrucomicrobiales</taxon>
        <taxon>Verrucomicrobiaceae</taxon>
        <taxon>Oceaniferula</taxon>
    </lineage>
</organism>
<evidence type="ECO:0000313" key="2">
    <source>
        <dbReference type="EMBL" id="MBK1856037.1"/>
    </source>
</evidence>
<feature type="transmembrane region" description="Helical" evidence="1">
    <location>
        <begin position="109"/>
        <end position="131"/>
    </location>
</feature>
<keyword evidence="1" id="KW-0472">Membrane</keyword>
<accession>A0AAE2SFI0</accession>
<gene>
    <name evidence="2" type="ORF">JIN83_13775</name>
</gene>
<name>A0AAE2SFI0_9BACT</name>